<dbReference type="EMBL" id="BSXU01000097">
    <property type="protein sequence ID" value="GMG19285.1"/>
    <property type="molecule type" value="Genomic_DNA"/>
</dbReference>
<evidence type="ECO:0000256" key="1">
    <source>
        <dbReference type="SAM" id="MobiDB-lite"/>
    </source>
</evidence>
<evidence type="ECO:0000313" key="3">
    <source>
        <dbReference type="Proteomes" id="UP001165063"/>
    </source>
</evidence>
<dbReference type="AlphaFoldDB" id="A0A9W7DGE0"/>
<name>A0A9W7DGE0_AMBMO</name>
<sequence length="401" mass="43828">MNDFSYPTTAESNATLLSEGDKTARTDMTSATTLKESQVDSFPLLKTFSNPTDTGSDDIPFVDNVINEAGDEKIQVIKIDNVQEPSIKEDVISIHGSLAASTASDDCSVYYSLYSDAISETAKEPEPQVHYSRSVSVSHMPTTNYHNNRIAPFNSTGNGNSNNVPPASAVNSNCVFNQNTAYSTIFNRKAIPPCKRSMSMLVPGSKFDQGVLKTLEQREEMIIENMLLLYKKNHKHDKRFKNVGHFLEEGSNGVPVTRGFGDDGERGYPLKRATAFTGANGANLTGAGSNHDDTINGGNDHGAANSTRVGDNDEGSETNQVAEETQPLLSSSLSSSSTLVNSLDSTRKKNHWRWLSKFLKKKEQVKKKTVEDVNVAPSESNIKGKLLDKWKHRISARLGTS</sequence>
<protein>
    <submittedName>
        <fullName evidence="2">Unnamed protein product</fullName>
    </submittedName>
</protein>
<organism evidence="2 3">
    <name type="scientific">Ambrosiozyma monospora</name>
    <name type="common">Yeast</name>
    <name type="synonym">Endomycopsis monosporus</name>
    <dbReference type="NCBI Taxonomy" id="43982"/>
    <lineage>
        <taxon>Eukaryota</taxon>
        <taxon>Fungi</taxon>
        <taxon>Dikarya</taxon>
        <taxon>Ascomycota</taxon>
        <taxon>Saccharomycotina</taxon>
        <taxon>Pichiomycetes</taxon>
        <taxon>Pichiales</taxon>
        <taxon>Pichiaceae</taxon>
        <taxon>Ambrosiozyma</taxon>
    </lineage>
</organism>
<keyword evidence="3" id="KW-1185">Reference proteome</keyword>
<reference evidence="2" key="1">
    <citation type="submission" date="2023-04" db="EMBL/GenBank/DDBJ databases">
        <title>Ambrosiozyma monospora NBRC 1965.</title>
        <authorList>
            <person name="Ichikawa N."/>
            <person name="Sato H."/>
            <person name="Tonouchi N."/>
        </authorList>
    </citation>
    <scope>NUCLEOTIDE SEQUENCE</scope>
    <source>
        <strain evidence="2">NBRC 1965</strain>
    </source>
</reference>
<feature type="region of interest" description="Disordered" evidence="1">
    <location>
        <begin position="285"/>
        <end position="336"/>
    </location>
</feature>
<gene>
    <name evidence="2" type="ORF">Amon01_000034600</name>
</gene>
<accession>A0A9W7DGE0</accession>
<proteinExistence type="predicted"/>
<evidence type="ECO:0000313" key="2">
    <source>
        <dbReference type="EMBL" id="GMG19285.1"/>
    </source>
</evidence>
<comment type="caution">
    <text evidence="2">The sequence shown here is derived from an EMBL/GenBank/DDBJ whole genome shotgun (WGS) entry which is preliminary data.</text>
</comment>
<dbReference type="Proteomes" id="UP001165063">
    <property type="component" value="Unassembled WGS sequence"/>
</dbReference>